<dbReference type="RefSeq" id="WP_126076274.1">
    <property type="nucleotide sequence ID" value="NZ_CP051166.1"/>
</dbReference>
<name>A0A430HGV6_9BURK</name>
<evidence type="ECO:0000313" key="2">
    <source>
        <dbReference type="Proteomes" id="UP000278085"/>
    </source>
</evidence>
<protein>
    <submittedName>
        <fullName evidence="1">Uncharacterized protein</fullName>
    </submittedName>
</protein>
<keyword evidence="2" id="KW-1185">Reference proteome</keyword>
<dbReference type="Proteomes" id="UP000278085">
    <property type="component" value="Unassembled WGS sequence"/>
</dbReference>
<accession>A0A430HGV6</accession>
<gene>
    <name evidence="1" type="ORF">EJB06_22565</name>
</gene>
<proteinExistence type="predicted"/>
<dbReference type="OrthoDB" id="8613175at2"/>
<sequence length="331" mass="36592">MTTTPTDALHSLCAPTGSSQKFNILDRLLSCLALSSIGIVAACVRAVTAGRLFRPSPHTAGTRRAGLVANFTNANTPIMTSDVRCDEQDIQKIEALLLAHDIARNYFRGELYDWMGNSFDGVLLELKGGSPVKLDAEITARLFMIPDKSTVWALKVNEHGNAPAGMNIYSTNPIIPDDEQNSITVFRLEKTPGDWCDALFIGRTMLRTDAPSRFGTVAFGLMAVTAYRLGFDQIGLYAAGRGPLRPADPDAYIGYFVWPKFGFDAPVDVAEMSRHPAHSMHGLRTVQDVIACAPEWWTDHGSARHMQFDLRPHSRSWSILINYLWTTLTDF</sequence>
<dbReference type="AlphaFoldDB" id="A0A430HGV6"/>
<dbReference type="EMBL" id="RXLQ01000013">
    <property type="protein sequence ID" value="RSZ56730.1"/>
    <property type="molecule type" value="Genomic_DNA"/>
</dbReference>
<evidence type="ECO:0000313" key="1">
    <source>
        <dbReference type="EMBL" id="RSZ56730.1"/>
    </source>
</evidence>
<organism evidence="1 2">
    <name type="scientific">Massilia atriviolacea</name>
    <dbReference type="NCBI Taxonomy" id="2495579"/>
    <lineage>
        <taxon>Bacteria</taxon>
        <taxon>Pseudomonadati</taxon>
        <taxon>Pseudomonadota</taxon>
        <taxon>Betaproteobacteria</taxon>
        <taxon>Burkholderiales</taxon>
        <taxon>Oxalobacteraceae</taxon>
        <taxon>Telluria group</taxon>
        <taxon>Massilia</taxon>
    </lineage>
</organism>
<comment type="caution">
    <text evidence="1">The sequence shown here is derived from an EMBL/GenBank/DDBJ whole genome shotgun (WGS) entry which is preliminary data.</text>
</comment>
<reference evidence="1 2" key="1">
    <citation type="submission" date="2018-12" db="EMBL/GenBank/DDBJ databases">
        <authorList>
            <person name="Yang E."/>
        </authorList>
    </citation>
    <scope>NUCLEOTIDE SEQUENCE [LARGE SCALE GENOMIC DNA]</scope>
    <source>
        <strain evidence="1 2">SOD</strain>
    </source>
</reference>